<feature type="transmembrane region" description="Helical" evidence="8">
    <location>
        <begin position="204"/>
        <end position="222"/>
    </location>
</feature>
<dbReference type="GO" id="GO:0009103">
    <property type="term" value="P:lipopolysaccharide biosynthetic process"/>
    <property type="evidence" value="ECO:0007669"/>
    <property type="project" value="TreeGrafter"/>
</dbReference>
<keyword evidence="5 8" id="KW-1133">Transmembrane helix</keyword>
<dbReference type="CDD" id="cd06912">
    <property type="entry name" value="GT_MraY_like"/>
    <property type="match status" value="1"/>
</dbReference>
<evidence type="ECO:0000256" key="4">
    <source>
        <dbReference type="ARBA" id="ARBA00022692"/>
    </source>
</evidence>
<dbReference type="GO" id="GO:0071555">
    <property type="term" value="P:cell wall organization"/>
    <property type="evidence" value="ECO:0007669"/>
    <property type="project" value="TreeGrafter"/>
</dbReference>
<feature type="transmembrane region" description="Helical" evidence="8">
    <location>
        <begin position="234"/>
        <end position="252"/>
    </location>
</feature>
<comment type="caution">
    <text evidence="9">The sequence shown here is derived from an EMBL/GenBank/DDBJ whole genome shotgun (WGS) entry which is preliminary data.</text>
</comment>
<feature type="transmembrane region" description="Helical" evidence="8">
    <location>
        <begin position="91"/>
        <end position="109"/>
    </location>
</feature>
<evidence type="ECO:0000256" key="8">
    <source>
        <dbReference type="SAM" id="Phobius"/>
    </source>
</evidence>
<accession>A0A4R5ET67</accession>
<evidence type="ECO:0000256" key="2">
    <source>
        <dbReference type="ARBA" id="ARBA00022475"/>
    </source>
</evidence>
<feature type="binding site" evidence="7">
    <location>
        <position position="173"/>
    </location>
    <ligand>
        <name>Mg(2+)</name>
        <dbReference type="ChEBI" id="CHEBI:18420"/>
    </ligand>
</feature>
<dbReference type="Pfam" id="PF00953">
    <property type="entry name" value="Glycos_transf_4"/>
    <property type="match status" value="1"/>
</dbReference>
<evidence type="ECO:0000256" key="7">
    <source>
        <dbReference type="PIRSR" id="PIRSR600715-1"/>
    </source>
</evidence>
<evidence type="ECO:0000256" key="1">
    <source>
        <dbReference type="ARBA" id="ARBA00004651"/>
    </source>
</evidence>
<dbReference type="InterPro" id="IPR000715">
    <property type="entry name" value="Glycosyl_transferase_4"/>
</dbReference>
<dbReference type="GO" id="GO:0005886">
    <property type="term" value="C:plasma membrane"/>
    <property type="evidence" value="ECO:0007669"/>
    <property type="project" value="UniProtKB-SubCell"/>
</dbReference>
<name>A0A4R5ET67_9RHOB</name>
<reference evidence="9 10" key="1">
    <citation type="submission" date="2019-03" db="EMBL/GenBank/DDBJ databases">
        <authorList>
            <person name="Zhang S."/>
        </authorList>
    </citation>
    <scope>NUCLEOTIDE SEQUENCE [LARGE SCALE GENOMIC DNA]</scope>
    <source>
        <strain evidence="9 10">S4J41</strain>
    </source>
</reference>
<sequence length="385" mass="41081">MSLNSDFIAHPMSRLFFQSVAEFWGAGALSLLASVVIVSTRDLHLSRTSRGHAKLEVQSVHTAPTPRVGGIALMFGMLAAAVLAPPESSRYLWMLLCSCIPVFSAGLMEDLNVGASPRTRLFAAMASSALMILLTGYHIPTLGIPALDGIMRYWPVGVLFTVFATAGVSHAFNLVDGLNGLAMSIGIVAACALGMIAVNMGDQLTATIAAALVLCVAGVLVLNYPLGRLFLGDAGAYTLGHLIAWIAVLLMARNPEVSPWAVLMAAFWPVMDTGAAVLRRLINRTPASAPDRMHFHHVVMRVIRANLPAGQRLVVANSLATAVMVPLFVAPGIIAVLTATNNLWAFLAFSLYVLVYISVRGGLVRSFRAINRRLTILRHALAPSH</sequence>
<dbReference type="GO" id="GO:0044038">
    <property type="term" value="P:cell wall macromolecule biosynthetic process"/>
    <property type="evidence" value="ECO:0007669"/>
    <property type="project" value="TreeGrafter"/>
</dbReference>
<feature type="transmembrane region" description="Helical" evidence="8">
    <location>
        <begin position="121"/>
        <end position="139"/>
    </location>
</feature>
<organism evidence="9 10">
    <name type="scientific">Antarcticimicrobium sediminis</name>
    <dbReference type="NCBI Taxonomy" id="2546227"/>
    <lineage>
        <taxon>Bacteria</taxon>
        <taxon>Pseudomonadati</taxon>
        <taxon>Pseudomonadota</taxon>
        <taxon>Alphaproteobacteria</taxon>
        <taxon>Rhodobacterales</taxon>
        <taxon>Paracoccaceae</taxon>
        <taxon>Antarcticimicrobium</taxon>
    </lineage>
</organism>
<feature type="transmembrane region" description="Helical" evidence="8">
    <location>
        <begin position="151"/>
        <end position="168"/>
    </location>
</feature>
<keyword evidence="2" id="KW-1003">Cell membrane</keyword>
<protein>
    <submittedName>
        <fullName evidence="9">UDP-phosphate N-acetylglucosaminyl 1-phosphate transferase</fullName>
    </submittedName>
</protein>
<keyword evidence="4 8" id="KW-0812">Transmembrane</keyword>
<comment type="cofactor">
    <cofactor evidence="7">
        <name>Mg(2+)</name>
        <dbReference type="ChEBI" id="CHEBI:18420"/>
    </cofactor>
</comment>
<dbReference type="AlphaFoldDB" id="A0A4R5ET67"/>
<keyword evidence="7" id="KW-0460">Magnesium</keyword>
<evidence type="ECO:0000256" key="3">
    <source>
        <dbReference type="ARBA" id="ARBA00022679"/>
    </source>
</evidence>
<feature type="transmembrane region" description="Helical" evidence="8">
    <location>
        <begin position="180"/>
        <end position="198"/>
    </location>
</feature>
<evidence type="ECO:0000313" key="9">
    <source>
        <dbReference type="EMBL" id="TDE37974.1"/>
    </source>
</evidence>
<keyword evidence="3 9" id="KW-0808">Transferase</keyword>
<dbReference type="PANTHER" id="PTHR22926">
    <property type="entry name" value="PHOSPHO-N-ACETYLMURAMOYL-PENTAPEPTIDE-TRANSFERASE"/>
    <property type="match status" value="1"/>
</dbReference>
<keyword evidence="10" id="KW-1185">Reference proteome</keyword>
<feature type="transmembrane region" description="Helical" evidence="8">
    <location>
        <begin position="20"/>
        <end position="40"/>
    </location>
</feature>
<feature type="transmembrane region" description="Helical" evidence="8">
    <location>
        <begin position="258"/>
        <end position="278"/>
    </location>
</feature>
<comment type="subcellular location">
    <subcellularLocation>
        <location evidence="1">Cell membrane</location>
        <topology evidence="1">Multi-pass membrane protein</topology>
    </subcellularLocation>
</comment>
<dbReference type="Proteomes" id="UP000294662">
    <property type="component" value="Unassembled WGS sequence"/>
</dbReference>
<dbReference type="GO" id="GO:0016780">
    <property type="term" value="F:phosphotransferase activity, for other substituted phosphate groups"/>
    <property type="evidence" value="ECO:0007669"/>
    <property type="project" value="InterPro"/>
</dbReference>
<dbReference type="GO" id="GO:0046872">
    <property type="term" value="F:metal ion binding"/>
    <property type="evidence" value="ECO:0007669"/>
    <property type="project" value="UniProtKB-KW"/>
</dbReference>
<evidence type="ECO:0000256" key="6">
    <source>
        <dbReference type="ARBA" id="ARBA00023136"/>
    </source>
</evidence>
<feature type="transmembrane region" description="Helical" evidence="8">
    <location>
        <begin position="343"/>
        <end position="363"/>
    </location>
</feature>
<proteinExistence type="predicted"/>
<evidence type="ECO:0000256" key="5">
    <source>
        <dbReference type="ARBA" id="ARBA00022989"/>
    </source>
</evidence>
<feature type="transmembrane region" description="Helical" evidence="8">
    <location>
        <begin position="313"/>
        <end position="337"/>
    </location>
</feature>
<dbReference type="OrthoDB" id="9783652at2"/>
<gene>
    <name evidence="9" type="ORF">E1B25_11155</name>
</gene>
<feature type="binding site" evidence="7">
    <location>
        <position position="233"/>
    </location>
    <ligand>
        <name>Mg(2+)</name>
        <dbReference type="ChEBI" id="CHEBI:18420"/>
    </ligand>
</feature>
<keyword evidence="6 8" id="KW-0472">Membrane</keyword>
<dbReference type="EMBL" id="SMFP01000006">
    <property type="protein sequence ID" value="TDE37974.1"/>
    <property type="molecule type" value="Genomic_DNA"/>
</dbReference>
<feature type="transmembrane region" description="Helical" evidence="8">
    <location>
        <begin position="68"/>
        <end position="85"/>
    </location>
</feature>
<evidence type="ECO:0000313" key="10">
    <source>
        <dbReference type="Proteomes" id="UP000294662"/>
    </source>
</evidence>
<keyword evidence="7" id="KW-0479">Metal-binding</keyword>
<dbReference type="PANTHER" id="PTHR22926:SF3">
    <property type="entry name" value="UNDECAPRENYL-PHOSPHATE ALPHA-N-ACETYLGLUCOSAMINYL 1-PHOSPHATE TRANSFERASE"/>
    <property type="match status" value="1"/>
</dbReference>